<sequence>MPSKNRNFINNEIYHVTVRRQDGRLMFRDDDDYHRAVVSLTVFNDRQSVSIWNQRRRLVQGQTLHKIPLVEILAFCLMPNHMHLLLRQIVDGGISKFMQKFGSGYSRHYCEKYPQKTRGHFFQDRFHSVHINNDDQLRTVFVYIHTNPIAVIMPNWKDQGVKNYRQALNFLSSQYRWSSYWDYLGRSNFSAVTNRDFLLAVMGGNVNCQQAVNDWLNHKVDLVKFKILDLPID</sequence>
<accession>A0A2M8C382</accession>
<protein>
    <recommendedName>
        <fullName evidence="1">Transposase IS200-like domain-containing protein</fullName>
    </recommendedName>
</protein>
<reference evidence="3" key="1">
    <citation type="submission" date="2017-09" db="EMBL/GenBank/DDBJ databases">
        <title>Depth-based differentiation of microbial function through sediment-hosted aquifers and enrichment of novel symbionts in the deep terrestrial subsurface.</title>
        <authorList>
            <person name="Probst A.J."/>
            <person name="Ladd B."/>
            <person name="Jarett J.K."/>
            <person name="Geller-Mcgrath D.E."/>
            <person name="Sieber C.M.K."/>
            <person name="Emerson J.B."/>
            <person name="Anantharaman K."/>
            <person name="Thomas B.C."/>
            <person name="Malmstrom R."/>
            <person name="Stieglmeier M."/>
            <person name="Klingl A."/>
            <person name="Woyke T."/>
            <person name="Ryan C.M."/>
            <person name="Banfield J.F."/>
        </authorList>
    </citation>
    <scope>NUCLEOTIDE SEQUENCE [LARGE SCALE GENOMIC DNA]</scope>
</reference>
<dbReference type="SUPFAM" id="SSF143422">
    <property type="entry name" value="Transposase IS200-like"/>
    <property type="match status" value="1"/>
</dbReference>
<dbReference type="GO" id="GO:0004803">
    <property type="term" value="F:transposase activity"/>
    <property type="evidence" value="ECO:0007669"/>
    <property type="project" value="InterPro"/>
</dbReference>
<dbReference type="PANTHER" id="PTHR34322">
    <property type="entry name" value="TRANSPOSASE, Y1_TNP DOMAIN-CONTAINING"/>
    <property type="match status" value="1"/>
</dbReference>
<gene>
    <name evidence="2" type="ORF">CO102_00830</name>
</gene>
<dbReference type="InterPro" id="IPR002686">
    <property type="entry name" value="Transposase_17"/>
</dbReference>
<comment type="caution">
    <text evidence="2">The sequence shown here is derived from an EMBL/GenBank/DDBJ whole genome shotgun (WGS) entry which is preliminary data.</text>
</comment>
<dbReference type="EMBL" id="PFUA01000018">
    <property type="protein sequence ID" value="PJB50555.1"/>
    <property type="molecule type" value="Genomic_DNA"/>
</dbReference>
<feature type="domain" description="Transposase IS200-like" evidence="1">
    <location>
        <begin position="9"/>
        <end position="147"/>
    </location>
</feature>
<dbReference type="Gene3D" id="3.30.70.1290">
    <property type="entry name" value="Transposase IS200-like"/>
    <property type="match status" value="1"/>
</dbReference>
<dbReference type="GO" id="GO:0006313">
    <property type="term" value="P:DNA transposition"/>
    <property type="evidence" value="ECO:0007669"/>
    <property type="project" value="InterPro"/>
</dbReference>
<dbReference type="GO" id="GO:0003677">
    <property type="term" value="F:DNA binding"/>
    <property type="evidence" value="ECO:0007669"/>
    <property type="project" value="InterPro"/>
</dbReference>
<evidence type="ECO:0000259" key="1">
    <source>
        <dbReference type="SMART" id="SM01321"/>
    </source>
</evidence>
<dbReference type="Proteomes" id="UP000228770">
    <property type="component" value="Unassembled WGS sequence"/>
</dbReference>
<dbReference type="Pfam" id="PF01797">
    <property type="entry name" value="Y1_Tnp"/>
    <property type="match status" value="1"/>
</dbReference>
<dbReference type="SMART" id="SM01321">
    <property type="entry name" value="Y1_Tnp"/>
    <property type="match status" value="1"/>
</dbReference>
<dbReference type="PANTHER" id="PTHR34322:SF2">
    <property type="entry name" value="TRANSPOSASE IS200-LIKE DOMAIN-CONTAINING PROTEIN"/>
    <property type="match status" value="1"/>
</dbReference>
<evidence type="ECO:0000313" key="2">
    <source>
        <dbReference type="EMBL" id="PJB50555.1"/>
    </source>
</evidence>
<dbReference type="InterPro" id="IPR036515">
    <property type="entry name" value="Transposase_17_sf"/>
</dbReference>
<organism evidence="2 3">
    <name type="scientific">Candidatus Brennerbacteria bacterium CG_4_9_14_3_um_filter_43_9</name>
    <dbReference type="NCBI Taxonomy" id="1974522"/>
    <lineage>
        <taxon>Bacteria</taxon>
        <taxon>Candidatus Brenneribacteriota</taxon>
    </lineage>
</organism>
<evidence type="ECO:0000313" key="3">
    <source>
        <dbReference type="Proteomes" id="UP000228770"/>
    </source>
</evidence>
<name>A0A2M8C382_9BACT</name>
<proteinExistence type="predicted"/>
<dbReference type="AlphaFoldDB" id="A0A2M8C382"/>